<evidence type="ECO:0000256" key="2">
    <source>
        <dbReference type="SAM" id="SignalP"/>
    </source>
</evidence>
<dbReference type="EMBL" id="JAUEMJ010000003">
    <property type="protein sequence ID" value="MDN3240652.1"/>
    <property type="molecule type" value="Genomic_DNA"/>
</dbReference>
<evidence type="ECO:0000313" key="3">
    <source>
        <dbReference type="EMBL" id="MDN3240652.1"/>
    </source>
</evidence>
<organism evidence="3 4">
    <name type="scientific">Glycomyces tritici</name>
    <dbReference type="NCBI Taxonomy" id="2665176"/>
    <lineage>
        <taxon>Bacteria</taxon>
        <taxon>Bacillati</taxon>
        <taxon>Actinomycetota</taxon>
        <taxon>Actinomycetes</taxon>
        <taxon>Glycomycetales</taxon>
        <taxon>Glycomycetaceae</taxon>
        <taxon>Glycomyces</taxon>
    </lineage>
</organism>
<keyword evidence="1" id="KW-0812">Transmembrane</keyword>
<feature type="transmembrane region" description="Helical" evidence="1">
    <location>
        <begin position="487"/>
        <end position="507"/>
    </location>
</feature>
<keyword evidence="2" id="KW-0732">Signal</keyword>
<evidence type="ECO:0008006" key="5">
    <source>
        <dbReference type="Google" id="ProtNLM"/>
    </source>
</evidence>
<feature type="signal peptide" evidence="2">
    <location>
        <begin position="1"/>
        <end position="35"/>
    </location>
</feature>
<keyword evidence="1" id="KW-1133">Transmembrane helix</keyword>
<keyword evidence="1" id="KW-0472">Membrane</keyword>
<proteinExistence type="predicted"/>
<protein>
    <recommendedName>
        <fullName evidence="5">LPXTG cell wall anchor domain-containing protein</fullName>
    </recommendedName>
</protein>
<keyword evidence="4" id="KW-1185">Reference proteome</keyword>
<gene>
    <name evidence="3" type="ORF">QWI33_13015</name>
</gene>
<accession>A0ABT7YPT0</accession>
<name>A0ABT7YPT0_9ACTN</name>
<dbReference type="Proteomes" id="UP001171902">
    <property type="component" value="Unassembled WGS sequence"/>
</dbReference>
<comment type="caution">
    <text evidence="3">The sequence shown here is derived from an EMBL/GenBank/DDBJ whole genome shotgun (WGS) entry which is preliminary data.</text>
</comment>
<evidence type="ECO:0000256" key="1">
    <source>
        <dbReference type="SAM" id="Phobius"/>
    </source>
</evidence>
<feature type="chain" id="PRO_5046509154" description="LPXTG cell wall anchor domain-containing protein" evidence="2">
    <location>
        <begin position="36"/>
        <end position="518"/>
    </location>
</feature>
<evidence type="ECO:0000313" key="4">
    <source>
        <dbReference type="Proteomes" id="UP001171902"/>
    </source>
</evidence>
<reference evidence="3" key="1">
    <citation type="submission" date="2023-06" db="EMBL/GenBank/DDBJ databases">
        <title>Gycomyces niveus sp.nov., a novel actinomycete isolated from soil in Shouguang.</title>
        <authorList>
            <person name="Yang X."/>
            <person name="Zhao J."/>
        </authorList>
    </citation>
    <scope>NUCLEOTIDE SEQUENCE</scope>
    <source>
        <strain evidence="3">NEAU C2</strain>
    </source>
</reference>
<sequence>MKPSSTRAGRVAARLTAATVAAGLGALGLAAPAAAQVPAPTSVYLDFEGPFPSEEGPVLREFNAVFGDDFVPGDHTVTMSLSIGTPDDAFRFTGGDLGELCAVNSTHTEVDCIQTEAPDVVEWEFQVEVPDASNAGSYPYTAELAVDGEVVASESKNVRILALDGSDPDLPYDHGAVEYTGVAPGTTVEVWPEILQEDPLPDYTEAVVIEFSDSEFNQSAEVVADYANCIDTGWVVSCAVTDPPDEPGTVFTPTLPALYEVDEDAPGPFEVCNCSYYAYPIDAAEYEDRFGGLDDSDDVLGLREVTEPESEFGSDSWGPITIETSANPVDLFVEDTNLKGAKGTTTTLNVEFHNDGPADLIAHSDGPGHGAVLVSLPTGVELVPGAEQVWGCYDEVNWDHFLPQVDQAVIDDADVVCHLGDLEQGETVTFPLEVKITGNAKATDGTIVVAVQESVFTDADLTNNTAKLTFNAKGSGSGNLPNTGASLGLIIGAAALVLVVGIVLMVLTARKRKAGAEE</sequence>
<dbReference type="RefSeq" id="WP_289957572.1">
    <property type="nucleotide sequence ID" value="NZ_JAUEMJ010000003.1"/>
</dbReference>